<dbReference type="Pfam" id="PF05188">
    <property type="entry name" value="MutS_II"/>
    <property type="match status" value="1"/>
</dbReference>
<dbReference type="InterPro" id="IPR027417">
    <property type="entry name" value="P-loop_NTPase"/>
</dbReference>
<dbReference type="SUPFAM" id="SSF52540">
    <property type="entry name" value="P-loop containing nucleoside triphosphate hydrolases"/>
    <property type="match status" value="1"/>
</dbReference>
<dbReference type="Gene3D" id="3.40.1170.10">
    <property type="entry name" value="DNA repair protein MutS, domain I"/>
    <property type="match status" value="1"/>
</dbReference>
<keyword evidence="4 9" id="KW-0227">DNA damage</keyword>
<dbReference type="HAMAP" id="MF_00096">
    <property type="entry name" value="MutS"/>
    <property type="match status" value="1"/>
</dbReference>
<gene>
    <name evidence="9 12" type="primary">mutS</name>
    <name evidence="12" type="ORF">GCM10022278_28850</name>
</gene>
<dbReference type="InterPro" id="IPR007860">
    <property type="entry name" value="DNA_mmatch_repair_MutS_con_dom"/>
</dbReference>
<evidence type="ECO:0000256" key="1">
    <source>
        <dbReference type="ARBA" id="ARBA00006271"/>
    </source>
</evidence>
<protein>
    <recommendedName>
        <fullName evidence="2 9">DNA mismatch repair protein MutS</fullName>
    </recommendedName>
</protein>
<dbReference type="Proteomes" id="UP001501337">
    <property type="component" value="Unassembled WGS sequence"/>
</dbReference>
<dbReference type="SUPFAM" id="SSF53150">
    <property type="entry name" value="DNA repair protein MutS, domain II"/>
    <property type="match status" value="1"/>
</dbReference>
<dbReference type="SMART" id="SM00534">
    <property type="entry name" value="MUTSac"/>
    <property type="match status" value="1"/>
</dbReference>
<evidence type="ECO:0000313" key="13">
    <source>
        <dbReference type="Proteomes" id="UP001501337"/>
    </source>
</evidence>
<keyword evidence="13" id="KW-1185">Reference proteome</keyword>
<dbReference type="NCBIfam" id="TIGR01070">
    <property type="entry name" value="mutS1"/>
    <property type="match status" value="1"/>
</dbReference>
<keyword evidence="6 9" id="KW-0238">DNA-binding</keyword>
<dbReference type="Pfam" id="PF05190">
    <property type="entry name" value="MutS_IV"/>
    <property type="match status" value="1"/>
</dbReference>
<keyword evidence="7 9" id="KW-0234">DNA repair</keyword>
<dbReference type="PANTHER" id="PTHR11361">
    <property type="entry name" value="DNA MISMATCH REPAIR PROTEIN MUTS FAMILY MEMBER"/>
    <property type="match status" value="1"/>
</dbReference>
<comment type="similarity">
    <text evidence="1 9 10">Belongs to the DNA mismatch repair MutS family.</text>
</comment>
<evidence type="ECO:0000259" key="11">
    <source>
        <dbReference type="PROSITE" id="PS00486"/>
    </source>
</evidence>
<comment type="function">
    <text evidence="8 9">This protein is involved in the repair of mismatches in DNA. It is possible that it carries out the mismatch recognition step. This protein has a weak ATPase activity.</text>
</comment>
<evidence type="ECO:0000256" key="4">
    <source>
        <dbReference type="ARBA" id="ARBA00022763"/>
    </source>
</evidence>
<dbReference type="Gene3D" id="1.10.1420.10">
    <property type="match status" value="2"/>
</dbReference>
<evidence type="ECO:0000256" key="5">
    <source>
        <dbReference type="ARBA" id="ARBA00022840"/>
    </source>
</evidence>
<dbReference type="PROSITE" id="PS00486">
    <property type="entry name" value="DNA_MISMATCH_REPAIR_2"/>
    <property type="match status" value="1"/>
</dbReference>
<evidence type="ECO:0000256" key="2">
    <source>
        <dbReference type="ARBA" id="ARBA00021982"/>
    </source>
</evidence>
<evidence type="ECO:0000313" key="12">
    <source>
        <dbReference type="EMBL" id="GAA3969321.1"/>
    </source>
</evidence>
<dbReference type="Pfam" id="PF05192">
    <property type="entry name" value="MutS_III"/>
    <property type="match status" value="1"/>
</dbReference>
<dbReference type="Gene3D" id="6.10.140.430">
    <property type="match status" value="1"/>
</dbReference>
<dbReference type="SUPFAM" id="SSF48334">
    <property type="entry name" value="DNA repair protein MutS, domain III"/>
    <property type="match status" value="1"/>
</dbReference>
<evidence type="ECO:0000256" key="6">
    <source>
        <dbReference type="ARBA" id="ARBA00023125"/>
    </source>
</evidence>
<keyword evidence="5 9" id="KW-0067">ATP-binding</keyword>
<name>A0ABP7PQG6_9GAMM</name>
<evidence type="ECO:0000256" key="8">
    <source>
        <dbReference type="ARBA" id="ARBA00024647"/>
    </source>
</evidence>
<dbReference type="InterPro" id="IPR000432">
    <property type="entry name" value="DNA_mismatch_repair_MutS_C"/>
</dbReference>
<sequence>MMQQFLRIKAEHPDQFLFYRMGDFYELFFDDALQVSALLDITLTHRGQSAGKPIPMAGVPYHAAEAYLAKLVKLGHSVVICEQVGTPGESKGPVERKVARTVTPGTLTDDAFLDERSDNIIVAVHAGPAAKGKEGQAASLVYGIAMLDVSTARFSLQEVDSLVAVADELGRLRPSELLLNESGALAEAGGSLLRQQILRSTVRKLPEWHFDKATCERILCEQLGVLHLDGYGCSDKPAAVSAAGALLHYVRETQQNALPHICTLVTERHDDAILIDAATRRNLEIDQTSGGEFRHSLCWALDTTAGVMGARLLKRLLNRPLRDPVAIGERHDAVAALIERLRFEAVREVLKGIGDMERVLTRIALGSARPRDLVRLRDALGRIPALHAALSWAALHEGETPSLLTSLKEAARPLPDMCALLEAAIEENPPVVIRDGGVLRDSYDAELAELRALGNNASDQLLAIETRERERTKLSSLKVGYNRVHGYYIEMSRSQADQAPTDYVRRQTLKNTERFITPELKLFEDKALGAKSKALSREKMLYESLIAEVATQLQVLQSCAAAIAMIDVLACFAERAHQLNLVRPGFSDTQQINIDAGRHLVVEAVSSEAFVPNGISLDAERSMCIITGPNMGGKSTFMRQTALVVLLACCGCFVPARSATLGPIDRIFTRMGASDDTASGRSTFMVEMTETANILNTATTQSLVLLDEIGRGTSTYDGLALAWAVIEHLHDKVGCLTLFATHYFELTKLDQAHKGIHNLHLAAVEYREDIVFQHKVLEGPASRSYGIQVAKLAGVPPDVLAFARTRLKALEEQGHHNSAGPDVWQHELFPSSDSDKLASVEMEPNEDSGHVEAESHRVALEAMLDATDPDELSPKEALALVYAMKSLKSDCLERPNHLQ</sequence>
<dbReference type="EMBL" id="BAABBO010000012">
    <property type="protein sequence ID" value="GAA3969321.1"/>
    <property type="molecule type" value="Genomic_DNA"/>
</dbReference>
<organism evidence="12 13">
    <name type="scientific">Allohahella marinimesophila</name>
    <dbReference type="NCBI Taxonomy" id="1054972"/>
    <lineage>
        <taxon>Bacteria</taxon>
        <taxon>Pseudomonadati</taxon>
        <taxon>Pseudomonadota</taxon>
        <taxon>Gammaproteobacteria</taxon>
        <taxon>Oceanospirillales</taxon>
        <taxon>Hahellaceae</taxon>
        <taxon>Allohahella</taxon>
    </lineage>
</organism>
<accession>A0ABP7PQG6</accession>
<evidence type="ECO:0000256" key="3">
    <source>
        <dbReference type="ARBA" id="ARBA00022741"/>
    </source>
</evidence>
<dbReference type="SMART" id="SM00533">
    <property type="entry name" value="MUTSd"/>
    <property type="match status" value="1"/>
</dbReference>
<dbReference type="Pfam" id="PF01624">
    <property type="entry name" value="MutS_I"/>
    <property type="match status" value="1"/>
</dbReference>
<dbReference type="InterPro" id="IPR007695">
    <property type="entry name" value="DNA_mismatch_repair_MutS-lik_N"/>
</dbReference>
<dbReference type="InterPro" id="IPR007696">
    <property type="entry name" value="DNA_mismatch_repair_MutS_core"/>
</dbReference>
<evidence type="ECO:0000256" key="7">
    <source>
        <dbReference type="ARBA" id="ARBA00023204"/>
    </source>
</evidence>
<dbReference type="InterPro" id="IPR036678">
    <property type="entry name" value="MutS_con_dom_sf"/>
</dbReference>
<dbReference type="NCBIfam" id="NF003810">
    <property type="entry name" value="PRK05399.1"/>
    <property type="match status" value="1"/>
</dbReference>
<dbReference type="InterPro" id="IPR007861">
    <property type="entry name" value="DNA_mismatch_repair_MutS_clamp"/>
</dbReference>
<dbReference type="InterPro" id="IPR045076">
    <property type="entry name" value="MutS"/>
</dbReference>
<dbReference type="PIRSF" id="PIRSF037677">
    <property type="entry name" value="DNA_mis_repair_Msh6"/>
    <property type="match status" value="1"/>
</dbReference>
<dbReference type="CDD" id="cd03284">
    <property type="entry name" value="ABC_MutS1"/>
    <property type="match status" value="1"/>
</dbReference>
<keyword evidence="3 9" id="KW-0547">Nucleotide-binding</keyword>
<dbReference type="SUPFAM" id="SSF55271">
    <property type="entry name" value="DNA repair protein MutS, domain I"/>
    <property type="match status" value="1"/>
</dbReference>
<evidence type="ECO:0000256" key="10">
    <source>
        <dbReference type="RuleBase" id="RU003756"/>
    </source>
</evidence>
<dbReference type="Gene3D" id="3.30.420.110">
    <property type="entry name" value="MutS, connector domain"/>
    <property type="match status" value="1"/>
</dbReference>
<dbReference type="InterPro" id="IPR016151">
    <property type="entry name" value="DNA_mismatch_repair_MutS_N"/>
</dbReference>
<dbReference type="Pfam" id="PF00488">
    <property type="entry name" value="MutS_V"/>
    <property type="match status" value="1"/>
</dbReference>
<proteinExistence type="inferred from homology"/>
<evidence type="ECO:0000256" key="9">
    <source>
        <dbReference type="HAMAP-Rule" id="MF_00096"/>
    </source>
</evidence>
<comment type="caution">
    <text evidence="12">The sequence shown here is derived from an EMBL/GenBank/DDBJ whole genome shotgun (WGS) entry which is preliminary data.</text>
</comment>
<dbReference type="InterPro" id="IPR036187">
    <property type="entry name" value="DNA_mismatch_repair_MutS_sf"/>
</dbReference>
<dbReference type="PANTHER" id="PTHR11361:SF34">
    <property type="entry name" value="DNA MISMATCH REPAIR PROTEIN MSH1, MITOCHONDRIAL"/>
    <property type="match status" value="1"/>
</dbReference>
<dbReference type="Gene3D" id="3.40.50.300">
    <property type="entry name" value="P-loop containing nucleotide triphosphate hydrolases"/>
    <property type="match status" value="1"/>
</dbReference>
<dbReference type="InterPro" id="IPR017261">
    <property type="entry name" value="DNA_mismatch_repair_MutS/MSH"/>
</dbReference>
<feature type="domain" description="DNA mismatch repair proteins mutS family" evidence="11">
    <location>
        <begin position="702"/>
        <end position="718"/>
    </location>
</feature>
<reference evidence="13" key="1">
    <citation type="journal article" date="2019" name="Int. J. Syst. Evol. Microbiol.">
        <title>The Global Catalogue of Microorganisms (GCM) 10K type strain sequencing project: providing services to taxonomists for standard genome sequencing and annotation.</title>
        <authorList>
            <consortium name="The Broad Institute Genomics Platform"/>
            <consortium name="The Broad Institute Genome Sequencing Center for Infectious Disease"/>
            <person name="Wu L."/>
            <person name="Ma J."/>
        </authorList>
    </citation>
    <scope>NUCLEOTIDE SEQUENCE [LARGE SCALE GENOMIC DNA]</scope>
    <source>
        <strain evidence="13">JCM 17555</strain>
    </source>
</reference>
<dbReference type="InterPro" id="IPR005748">
    <property type="entry name" value="DNA_mismatch_repair_MutS"/>
</dbReference>
<feature type="binding site" evidence="9">
    <location>
        <begin position="628"/>
        <end position="635"/>
    </location>
    <ligand>
        <name>ATP</name>
        <dbReference type="ChEBI" id="CHEBI:30616"/>
    </ligand>
</feature>